<dbReference type="PANTHER" id="PTHR12110">
    <property type="entry name" value="HYDROXYPYRUVATE ISOMERASE"/>
    <property type="match status" value="1"/>
</dbReference>
<reference evidence="2 3" key="1">
    <citation type="submission" date="2016-11" db="EMBL/GenBank/DDBJ databases">
        <authorList>
            <person name="Jaros S."/>
            <person name="Januszkiewicz K."/>
            <person name="Wedrychowicz H."/>
        </authorList>
    </citation>
    <scope>NUCLEOTIDE SEQUENCE [LARGE SCALE GENOMIC DNA]</scope>
    <source>
        <strain evidence="2 3">DSM 14828</strain>
    </source>
</reference>
<keyword evidence="2" id="KW-0413">Isomerase</keyword>
<proteinExistence type="predicted"/>
<dbReference type="Proteomes" id="UP000184251">
    <property type="component" value="Unassembled WGS sequence"/>
</dbReference>
<sequence>MRIGFHTNSLSWQGLKDIDDMASWAIANGLKDMEVGPAIALDEEKFFKIKEEGNIDITTLIYCRNFLDTDELTAKDHQKNLIERIEAAGRLGIEKVVCSTGVTSDAFYGMRYNPENSLEAVVELFKSFLEVAEKNNVKLAIENCPMMGNIAISPYMWELLFERIDSDKLGLAYDPSHMIWQMMDPYDPIKEFGQKIFHVHGKDTEILRSNMNRIGILHNITEETKFYEHQWWRHRLPGLGEVDWRRVAANLEEIGYEGTISIEHEDPVWEGSLDKVQTGILKAKKHIEQYI</sequence>
<dbReference type="SUPFAM" id="SSF51658">
    <property type="entry name" value="Xylose isomerase-like"/>
    <property type="match status" value="1"/>
</dbReference>
<organism evidence="2 3">
    <name type="scientific">Alkalibacter saccharofermentans DSM 14828</name>
    <dbReference type="NCBI Taxonomy" id="1120975"/>
    <lineage>
        <taxon>Bacteria</taxon>
        <taxon>Bacillati</taxon>
        <taxon>Bacillota</taxon>
        <taxon>Clostridia</taxon>
        <taxon>Eubacteriales</taxon>
        <taxon>Eubacteriaceae</taxon>
        <taxon>Alkalibacter</taxon>
    </lineage>
</organism>
<dbReference type="RefSeq" id="WP_073269640.1">
    <property type="nucleotide sequence ID" value="NZ_FQTU01000003.1"/>
</dbReference>
<evidence type="ECO:0000259" key="1">
    <source>
        <dbReference type="Pfam" id="PF01261"/>
    </source>
</evidence>
<accession>A0A1M4U496</accession>
<dbReference type="OrthoDB" id="9779184at2"/>
<dbReference type="EMBL" id="FQTU01000003">
    <property type="protein sequence ID" value="SHE51631.1"/>
    <property type="molecule type" value="Genomic_DNA"/>
</dbReference>
<name>A0A1M4U496_9FIRM</name>
<keyword evidence="3" id="KW-1185">Reference proteome</keyword>
<evidence type="ECO:0000313" key="2">
    <source>
        <dbReference type="EMBL" id="SHE51631.1"/>
    </source>
</evidence>
<dbReference type="InterPro" id="IPR050312">
    <property type="entry name" value="IolE/XylAMocC-like"/>
</dbReference>
<dbReference type="InterPro" id="IPR036237">
    <property type="entry name" value="Xyl_isomerase-like_sf"/>
</dbReference>
<dbReference type="InterPro" id="IPR013022">
    <property type="entry name" value="Xyl_isomerase-like_TIM-brl"/>
</dbReference>
<dbReference type="AlphaFoldDB" id="A0A1M4U496"/>
<protein>
    <submittedName>
        <fullName evidence="2">Sugar phosphate isomerase/epimerase</fullName>
    </submittedName>
</protein>
<evidence type="ECO:0000313" key="3">
    <source>
        <dbReference type="Proteomes" id="UP000184251"/>
    </source>
</evidence>
<dbReference type="Pfam" id="PF01261">
    <property type="entry name" value="AP_endonuc_2"/>
    <property type="match status" value="1"/>
</dbReference>
<gene>
    <name evidence="2" type="ORF">SAMN02746064_00641</name>
</gene>
<feature type="domain" description="Xylose isomerase-like TIM barrel" evidence="1">
    <location>
        <begin position="40"/>
        <end position="268"/>
    </location>
</feature>
<dbReference type="PANTHER" id="PTHR12110:SF21">
    <property type="entry name" value="XYLOSE ISOMERASE-LIKE TIM BARREL DOMAIN-CONTAINING PROTEIN"/>
    <property type="match status" value="1"/>
</dbReference>
<dbReference type="GO" id="GO:0016853">
    <property type="term" value="F:isomerase activity"/>
    <property type="evidence" value="ECO:0007669"/>
    <property type="project" value="UniProtKB-KW"/>
</dbReference>
<dbReference type="STRING" id="1120975.SAMN02746064_00641"/>
<dbReference type="Gene3D" id="3.20.20.150">
    <property type="entry name" value="Divalent-metal-dependent TIM barrel enzymes"/>
    <property type="match status" value="1"/>
</dbReference>